<dbReference type="InterPro" id="IPR018303">
    <property type="entry name" value="ATPase_P-typ_P_site"/>
</dbReference>
<keyword evidence="12" id="KW-0175">Coiled coil</keyword>
<sequence length="1288" mass="142266">MCVPSSPYGNDADFIPRPDIAVTSPDIVRASLHNSIPIIWHAYALPFLCLWPVLAYAYYVRYDDWIKSEEWSFIFTVGLGASHALSFLSTRWSAGVRAWVTTHSASSLEAADCIRIVPAEHRGQGEIVPLIRKPSPQHPSKTEFAFVYQRDTYVYDPVKQAFAPLPYPCNDGPLLSSFEGNPTGLASAVAKGGNTDAGTIEALSALYGKNEFDIPIPSFLALFAEHTTAPFFVFQIFCVALWCLDEYWYYSLFTLFMLVVFECTVVFQRVSTLKEFRTMSIESYPIYCYRDGKWNIIQSDTLLPGDVISISRASAGSEHKKHEGKANDKKPDDKDDKEKEKDQSTPDRSIPADTLILRGTCIVNEAMLSGESTPLLKESLGILSKEEGERLDVDGQHKNCVLFGGTKILKAGQEEGEVVASSQAPSLKTPDGGALALVLRTGFGTAQGQLVRTMIFSTERVSANNFESFLFIGFLLIFAIAASWYVWVRGIERGLKKSKLLLDCVLIITSVVPPELPMELSLAVNTSLAALSKFAIFCTEPFRIPVAGRVDVCCFDKTGTITAVDLVVEGVAGVDPSDPLKLLPLTAASRETTLCLAAAHALVKLDDGQVVGDPMEQTTLKALQWDLKGRDGVIPNKGASSTNTILIRRRFQFSSALKRMATISTVGAGGKSLIAVKGAPETIKGMLATVPQGYDDTFKCFTRRGSRVLALAMKEVAPIGLDKVAHLKRDEIEKELNFVGFLIFHCPLKPDAVATLKMLADSSHRCIMITGDNPLTAVHVAREVEIVDRDALILDVKEGSNNEGDLVWRTVDETKIIPVNPSEPLDTSLFEQYDVCITGAAMRQYERTPSWPILVQNTWVYARVSPSQKELILTTFKSLGFTTLMAGDGTNDVGALKQAHIGVALLDGTPEDLQKIAEHARLERIKKVYESQLKISARFNQPPPPVPQAIAHLYQDVVAAQQKAAADLQDKRKRNPMEKFDLESITSKLAEMDDDNEPPKIKLGDASCAAPFTSKLSNVSSIAAIIRQGRCTLVATIQMYKILALNCLITAYSLSVLYLDGIKFGDYQITINGMLMSVCFLCISRAKPVEKLSRERPLGNIFNFYVLLSVLIQFAIHIASLLYITSLSNSLEQRGEIDLEAEFKPSLLNTAIYLLGLSQQVSTFAINFQGRPFREGIRENPALYYGLLGASAVAFGGSMDIFPEMNRWLQIVEMSFSFQLRLTVTMVLDFAGCWVVEYACKYLFADLEPKSLVTRGRERREARRAIEEAAAEAEKVKRELQELEKKEQ</sequence>
<evidence type="ECO:0000256" key="10">
    <source>
        <dbReference type="ARBA" id="ARBA00022989"/>
    </source>
</evidence>
<protein>
    <recommendedName>
        <fullName evidence="19">Endoplasmic reticulum Ca-transporting P-type ATPase</fullName>
    </recommendedName>
</protein>
<dbReference type="InterPro" id="IPR036412">
    <property type="entry name" value="HAD-like_sf"/>
</dbReference>
<dbReference type="SUPFAM" id="SSF56784">
    <property type="entry name" value="HAD-like"/>
    <property type="match status" value="1"/>
</dbReference>
<dbReference type="GO" id="GO:0019829">
    <property type="term" value="F:ATPase-coupled monoatomic cation transmembrane transporter activity"/>
    <property type="evidence" value="ECO:0007669"/>
    <property type="project" value="TreeGrafter"/>
</dbReference>
<dbReference type="SUPFAM" id="SSF81653">
    <property type="entry name" value="Calcium ATPase, transduction domain A"/>
    <property type="match status" value="1"/>
</dbReference>
<feature type="transmembrane region" description="Helical" evidence="14">
    <location>
        <begin position="219"/>
        <end position="242"/>
    </location>
</feature>
<feature type="transmembrane region" description="Helical" evidence="14">
    <location>
        <begin position="248"/>
        <end position="267"/>
    </location>
</feature>
<dbReference type="GO" id="GO:0005524">
    <property type="term" value="F:ATP binding"/>
    <property type="evidence" value="ECO:0007669"/>
    <property type="project" value="UniProtKB-KW"/>
</dbReference>
<dbReference type="FunFam" id="3.40.50.1000:FF:000071">
    <property type="entry name" value="Cation-transporting ATPase"/>
    <property type="match status" value="1"/>
</dbReference>
<feature type="transmembrane region" description="Helical" evidence="14">
    <location>
        <begin position="1222"/>
        <end position="1240"/>
    </location>
</feature>
<feature type="compositionally biased region" description="Basic and acidic residues" evidence="13">
    <location>
        <begin position="317"/>
        <end position="345"/>
    </location>
</feature>
<dbReference type="GO" id="GO:0006874">
    <property type="term" value="P:intracellular calcium ion homeostasis"/>
    <property type="evidence" value="ECO:0007669"/>
    <property type="project" value="TreeGrafter"/>
</dbReference>
<dbReference type="InterPro" id="IPR023214">
    <property type="entry name" value="HAD_sf"/>
</dbReference>
<evidence type="ECO:0000313" key="17">
    <source>
        <dbReference type="EMBL" id="CAE6468509.1"/>
    </source>
</evidence>
<feature type="domain" description="P-type ATPase A" evidence="15">
    <location>
        <begin position="346"/>
        <end position="421"/>
    </location>
</feature>
<evidence type="ECO:0000256" key="4">
    <source>
        <dbReference type="ARBA" id="ARBA00022723"/>
    </source>
</evidence>
<keyword evidence="4" id="KW-0479">Metal-binding</keyword>
<dbReference type="NCBIfam" id="TIGR01494">
    <property type="entry name" value="ATPase_P-type"/>
    <property type="match status" value="1"/>
</dbReference>
<dbReference type="InterPro" id="IPR006544">
    <property type="entry name" value="P-type_TPase_V"/>
</dbReference>
<dbReference type="InterPro" id="IPR044492">
    <property type="entry name" value="P_typ_ATPase_HD_dom"/>
</dbReference>
<comment type="subcellular location">
    <subcellularLocation>
        <location evidence="1">Endoplasmic reticulum membrane</location>
        <topology evidence="1">Multi-pass membrane protein</topology>
    </subcellularLocation>
</comment>
<evidence type="ECO:0000313" key="18">
    <source>
        <dbReference type="Proteomes" id="UP000663846"/>
    </source>
</evidence>
<evidence type="ECO:0000256" key="13">
    <source>
        <dbReference type="SAM" id="MobiDB-lite"/>
    </source>
</evidence>
<evidence type="ECO:0008006" key="19">
    <source>
        <dbReference type="Google" id="ProtNLM"/>
    </source>
</evidence>
<dbReference type="Pfam" id="PF23143">
    <property type="entry name" value="2TM_P5A-ATPase"/>
    <property type="match status" value="1"/>
</dbReference>
<feature type="region of interest" description="Disordered" evidence="13">
    <location>
        <begin position="314"/>
        <end position="350"/>
    </location>
</feature>
<dbReference type="InterPro" id="IPR057255">
    <property type="entry name" value="2TM_P5A-ATPase"/>
</dbReference>
<keyword evidence="7" id="KW-0067">ATP-binding</keyword>
<evidence type="ECO:0000256" key="1">
    <source>
        <dbReference type="ARBA" id="ARBA00004477"/>
    </source>
</evidence>
<feature type="transmembrane region" description="Helical" evidence="14">
    <location>
        <begin position="469"/>
        <end position="487"/>
    </location>
</feature>
<reference evidence="17" key="1">
    <citation type="submission" date="2021-01" db="EMBL/GenBank/DDBJ databases">
        <authorList>
            <person name="Kaushik A."/>
        </authorList>
    </citation>
    <scope>NUCLEOTIDE SEQUENCE</scope>
    <source>
        <strain evidence="17">AG1-1C</strain>
    </source>
</reference>
<keyword evidence="3 14" id="KW-0812">Transmembrane</keyword>
<dbReference type="PANTHER" id="PTHR45630">
    <property type="entry name" value="CATION-TRANSPORTING ATPASE-RELATED"/>
    <property type="match status" value="1"/>
</dbReference>
<evidence type="ECO:0000256" key="12">
    <source>
        <dbReference type="SAM" id="Coils"/>
    </source>
</evidence>
<evidence type="ECO:0000256" key="11">
    <source>
        <dbReference type="ARBA" id="ARBA00023136"/>
    </source>
</evidence>
<dbReference type="Gene3D" id="3.40.1110.10">
    <property type="entry name" value="Calcium-transporting ATPase, cytoplasmic domain N"/>
    <property type="match status" value="1"/>
</dbReference>
<dbReference type="Proteomes" id="UP000663846">
    <property type="component" value="Unassembled WGS sequence"/>
</dbReference>
<evidence type="ECO:0000256" key="14">
    <source>
        <dbReference type="SAM" id="Phobius"/>
    </source>
</evidence>
<evidence type="ECO:0000259" key="16">
    <source>
        <dbReference type="Pfam" id="PF23143"/>
    </source>
</evidence>
<dbReference type="SFLD" id="SFLDG00002">
    <property type="entry name" value="C1.7:_P-type_atpase_like"/>
    <property type="match status" value="1"/>
</dbReference>
<dbReference type="CDD" id="cd07543">
    <property type="entry name" value="P-type_ATPase_cation"/>
    <property type="match status" value="1"/>
</dbReference>
<keyword evidence="6" id="KW-0256">Endoplasmic reticulum</keyword>
<keyword evidence="8" id="KW-0460">Magnesium</keyword>
<dbReference type="InterPro" id="IPR023298">
    <property type="entry name" value="ATPase_P-typ_TM_dom_sf"/>
</dbReference>
<organism evidence="17 18">
    <name type="scientific">Rhizoctonia solani</name>
    <dbReference type="NCBI Taxonomy" id="456999"/>
    <lineage>
        <taxon>Eukaryota</taxon>
        <taxon>Fungi</taxon>
        <taxon>Dikarya</taxon>
        <taxon>Basidiomycota</taxon>
        <taxon>Agaricomycotina</taxon>
        <taxon>Agaricomycetes</taxon>
        <taxon>Cantharellales</taxon>
        <taxon>Ceratobasidiaceae</taxon>
        <taxon>Rhizoctonia</taxon>
    </lineage>
</organism>
<dbReference type="PROSITE" id="PS00154">
    <property type="entry name" value="ATPASE_E1_E2"/>
    <property type="match status" value="1"/>
</dbReference>
<dbReference type="Pfam" id="PF00122">
    <property type="entry name" value="E1-E2_ATPase"/>
    <property type="match status" value="1"/>
</dbReference>
<comment type="similarity">
    <text evidence="2">Belongs to the cation transport ATPase (P-type) (TC 3.A.3) family. Type V subfamily.</text>
</comment>
<dbReference type="GO" id="GO:0046872">
    <property type="term" value="F:metal ion binding"/>
    <property type="evidence" value="ECO:0007669"/>
    <property type="project" value="UniProtKB-KW"/>
</dbReference>
<dbReference type="PANTHER" id="PTHR45630:SF7">
    <property type="entry name" value="ENDOPLASMIC RETICULUM TRANSMEMBRANE HELIX TRANSLOCASE"/>
    <property type="match status" value="1"/>
</dbReference>
<dbReference type="GO" id="GO:0016887">
    <property type="term" value="F:ATP hydrolysis activity"/>
    <property type="evidence" value="ECO:0007669"/>
    <property type="project" value="InterPro"/>
</dbReference>
<evidence type="ECO:0000256" key="7">
    <source>
        <dbReference type="ARBA" id="ARBA00022840"/>
    </source>
</evidence>
<name>A0A8H3BXF7_9AGAM</name>
<evidence type="ECO:0000256" key="3">
    <source>
        <dbReference type="ARBA" id="ARBA00022692"/>
    </source>
</evidence>
<gene>
    <name evidence="17" type="ORF">RDB_LOCUS171014</name>
</gene>
<keyword evidence="11 14" id="KW-0472">Membrane</keyword>
<dbReference type="GO" id="GO:0005789">
    <property type="term" value="C:endoplasmic reticulum membrane"/>
    <property type="evidence" value="ECO:0007669"/>
    <property type="project" value="UniProtKB-SubCell"/>
</dbReference>
<dbReference type="SFLD" id="SFLDS00003">
    <property type="entry name" value="Haloacid_Dehalogenase"/>
    <property type="match status" value="1"/>
</dbReference>
<evidence type="ECO:0000256" key="8">
    <source>
        <dbReference type="ARBA" id="ARBA00022842"/>
    </source>
</evidence>
<dbReference type="SUPFAM" id="SSF81665">
    <property type="entry name" value="Calcium ATPase, transmembrane domain M"/>
    <property type="match status" value="1"/>
</dbReference>
<evidence type="ECO:0000256" key="9">
    <source>
        <dbReference type="ARBA" id="ARBA00022967"/>
    </source>
</evidence>
<feature type="transmembrane region" description="Helical" evidence="14">
    <location>
        <begin position="1182"/>
        <end position="1202"/>
    </location>
</feature>
<dbReference type="InterPro" id="IPR001757">
    <property type="entry name" value="P_typ_ATPase"/>
</dbReference>
<feature type="transmembrane region" description="Helical" evidence="14">
    <location>
        <begin position="1151"/>
        <end position="1170"/>
    </location>
</feature>
<proteinExistence type="inferred from homology"/>
<feature type="coiled-coil region" evidence="12">
    <location>
        <begin position="1259"/>
        <end position="1286"/>
    </location>
</feature>
<feature type="transmembrane region" description="Helical" evidence="14">
    <location>
        <begin position="38"/>
        <end position="59"/>
    </location>
</feature>
<feature type="transmembrane region" description="Helical" evidence="14">
    <location>
        <begin position="1104"/>
        <end position="1124"/>
    </location>
</feature>
<dbReference type="EMBL" id="CAJMWS010000913">
    <property type="protein sequence ID" value="CAE6468509.1"/>
    <property type="molecule type" value="Genomic_DNA"/>
</dbReference>
<dbReference type="GO" id="GO:0015662">
    <property type="term" value="F:P-type ion transporter activity"/>
    <property type="evidence" value="ECO:0007669"/>
    <property type="project" value="TreeGrafter"/>
</dbReference>
<evidence type="ECO:0000259" key="15">
    <source>
        <dbReference type="Pfam" id="PF00122"/>
    </source>
</evidence>
<dbReference type="Gene3D" id="3.40.50.1000">
    <property type="entry name" value="HAD superfamily/HAD-like"/>
    <property type="match status" value="1"/>
</dbReference>
<dbReference type="InterPro" id="IPR047820">
    <property type="entry name" value="P5A-type_ATPase"/>
</dbReference>
<dbReference type="InterPro" id="IPR059000">
    <property type="entry name" value="ATPase_P-type_domA"/>
</dbReference>
<keyword evidence="10 14" id="KW-1133">Transmembrane helix</keyword>
<dbReference type="Gene3D" id="2.70.150.10">
    <property type="entry name" value="Calcium-transporting ATPase, cytoplasmic transduction domain A"/>
    <property type="match status" value="1"/>
</dbReference>
<keyword evidence="5" id="KW-0547">Nucleotide-binding</keyword>
<dbReference type="SFLD" id="SFLDF00027">
    <property type="entry name" value="p-type_atpase"/>
    <property type="match status" value="1"/>
</dbReference>
<accession>A0A8H3BXF7</accession>
<dbReference type="PRINTS" id="PR00119">
    <property type="entry name" value="CATATPASE"/>
</dbReference>
<feature type="domain" description="P5A-ATPase transmembrane helical hairpin" evidence="16">
    <location>
        <begin position="37"/>
        <end position="105"/>
    </location>
</feature>
<evidence type="ECO:0000256" key="2">
    <source>
        <dbReference type="ARBA" id="ARBA00006000"/>
    </source>
</evidence>
<feature type="transmembrane region" description="Helical" evidence="14">
    <location>
        <begin position="1065"/>
        <end position="1083"/>
    </location>
</feature>
<evidence type="ECO:0000256" key="6">
    <source>
        <dbReference type="ARBA" id="ARBA00022824"/>
    </source>
</evidence>
<dbReference type="InterPro" id="IPR023299">
    <property type="entry name" value="ATPase_P-typ_cyto_dom_N"/>
</dbReference>
<dbReference type="SUPFAM" id="SSF81660">
    <property type="entry name" value="Metal cation-transporting ATPase, ATP-binding domain N"/>
    <property type="match status" value="1"/>
</dbReference>
<dbReference type="NCBIfam" id="TIGR01657">
    <property type="entry name" value="P-ATPase-V"/>
    <property type="match status" value="1"/>
</dbReference>
<dbReference type="InterPro" id="IPR008250">
    <property type="entry name" value="ATPase_P-typ_transduc_dom_A_sf"/>
</dbReference>
<keyword evidence="9" id="KW-1278">Translocase</keyword>
<evidence type="ECO:0000256" key="5">
    <source>
        <dbReference type="ARBA" id="ARBA00022741"/>
    </source>
</evidence>
<comment type="caution">
    <text evidence="17">The sequence shown here is derived from an EMBL/GenBank/DDBJ whole genome shotgun (WGS) entry which is preliminary data.</text>
</comment>